<dbReference type="GO" id="GO:0030246">
    <property type="term" value="F:carbohydrate binding"/>
    <property type="evidence" value="ECO:0007669"/>
    <property type="project" value="UniProtKB-UniRule"/>
</dbReference>
<gene>
    <name evidence="4" type="ORF">L798_15473</name>
</gene>
<evidence type="ECO:0000259" key="3">
    <source>
        <dbReference type="PROSITE" id="PS51304"/>
    </source>
</evidence>
<reference evidence="4 5" key="1">
    <citation type="journal article" date="2014" name="Nat. Commun.">
        <title>Molecular traces of alternative social organization in a termite genome.</title>
        <authorList>
            <person name="Terrapon N."/>
            <person name="Li C."/>
            <person name="Robertson H.M."/>
            <person name="Ji L."/>
            <person name="Meng X."/>
            <person name="Booth W."/>
            <person name="Chen Z."/>
            <person name="Childers C.P."/>
            <person name="Glastad K.M."/>
            <person name="Gokhale K."/>
            <person name="Gowin J."/>
            <person name="Gronenberg W."/>
            <person name="Hermansen R.A."/>
            <person name="Hu H."/>
            <person name="Hunt B.G."/>
            <person name="Huylmans A.K."/>
            <person name="Khalil S.M."/>
            <person name="Mitchell R.D."/>
            <person name="Munoz-Torres M.C."/>
            <person name="Mustard J.A."/>
            <person name="Pan H."/>
            <person name="Reese J.T."/>
            <person name="Scharf M.E."/>
            <person name="Sun F."/>
            <person name="Vogel H."/>
            <person name="Xiao J."/>
            <person name="Yang W."/>
            <person name="Yang Z."/>
            <person name="Yang Z."/>
            <person name="Zhou J."/>
            <person name="Zhu J."/>
            <person name="Brent C.S."/>
            <person name="Elsik C.G."/>
            <person name="Goodisman M.A."/>
            <person name="Liberles D.A."/>
            <person name="Roe R.M."/>
            <person name="Vargo E.L."/>
            <person name="Vilcinskas A."/>
            <person name="Wang J."/>
            <person name="Bornberg-Bauer E."/>
            <person name="Korb J."/>
            <person name="Zhang G."/>
            <person name="Liebig J."/>
        </authorList>
    </citation>
    <scope>NUCLEOTIDE SEQUENCE [LARGE SCALE GENOMIC DNA]</scope>
    <source>
        <tissue evidence="4">Whole organism</tissue>
    </source>
</reference>
<evidence type="ECO:0000313" key="4">
    <source>
        <dbReference type="EMBL" id="KDR10483.1"/>
    </source>
</evidence>
<proteinExistence type="predicted"/>
<organism evidence="4 5">
    <name type="scientific">Zootermopsis nevadensis</name>
    <name type="common">Dampwood termite</name>
    <dbReference type="NCBI Taxonomy" id="136037"/>
    <lineage>
        <taxon>Eukaryota</taxon>
        <taxon>Metazoa</taxon>
        <taxon>Ecdysozoa</taxon>
        <taxon>Arthropoda</taxon>
        <taxon>Hexapoda</taxon>
        <taxon>Insecta</taxon>
        <taxon>Pterygota</taxon>
        <taxon>Neoptera</taxon>
        <taxon>Polyneoptera</taxon>
        <taxon>Dictyoptera</taxon>
        <taxon>Blattodea</taxon>
        <taxon>Blattoidea</taxon>
        <taxon>Termitoidae</taxon>
        <taxon>Termopsidae</taxon>
        <taxon>Zootermopsis</taxon>
    </lineage>
</organism>
<keyword evidence="1 2" id="KW-0430">Lectin</keyword>
<accession>A0A067QPK8</accession>
<dbReference type="eggNOG" id="KOG3587">
    <property type="taxonomic scope" value="Eukaryota"/>
</dbReference>
<dbReference type="InterPro" id="IPR013320">
    <property type="entry name" value="ConA-like_dom_sf"/>
</dbReference>
<dbReference type="InterPro" id="IPR001079">
    <property type="entry name" value="Galectin_CRD"/>
</dbReference>
<dbReference type="Gene3D" id="2.60.120.200">
    <property type="match status" value="2"/>
</dbReference>
<feature type="domain" description="Galectin" evidence="3">
    <location>
        <begin position="88"/>
        <end position="222"/>
    </location>
</feature>
<feature type="domain" description="Galectin" evidence="3">
    <location>
        <begin position="248"/>
        <end position="378"/>
    </location>
</feature>
<sequence length="432" mass="48044">MILRACSWRWRRIYAIAWKKPVQGAISRAQSVVLACVAMNAGRTGSGCMTPLKSKAPKMRSGTSSELQCQSSERPLVMEFLPDDGAPLVVPLSSGLPFGSELSLEGSVPPGAQEFSVELLVPDDVEFTEQSAMAFSFHARFDVEQVYHNSFLKHAWGQQEIPYWFPLQADAEFNVSLQSDNQGFKVNVNGALFWMFFHRVDPSQVSHVRVFGDVSLYKLIYHVGAQQVCRPRADLRAQQLPVSGAVPYLSQLRYPFSTGSVISVAGTLHSNADWIIINLQSDQDNEEVIVLQFNARLKDGAVLHNTFFNGAWGWDFSNDSVPLQRGAAFTIDFHSEHRHIKVCANGALFSRYEHRLNPERVTMVLVNGALTLKSVLHYTNGTRADAPQGTSKTCSSLRASPSFKNILCQLCSHLPDPDLSVMATPLRFKRQP</sequence>
<dbReference type="PANTHER" id="PTHR11346">
    <property type="entry name" value="GALECTIN"/>
    <property type="match status" value="1"/>
</dbReference>
<dbReference type="Proteomes" id="UP000027135">
    <property type="component" value="Unassembled WGS sequence"/>
</dbReference>
<dbReference type="SMART" id="SM00276">
    <property type="entry name" value="GLECT"/>
    <property type="match status" value="2"/>
</dbReference>
<keyword evidence="5" id="KW-1185">Reference proteome</keyword>
<dbReference type="PROSITE" id="PS51304">
    <property type="entry name" value="GALECTIN"/>
    <property type="match status" value="2"/>
</dbReference>
<dbReference type="PANTHER" id="PTHR11346:SF147">
    <property type="entry name" value="GALECTIN"/>
    <property type="match status" value="1"/>
</dbReference>
<dbReference type="OrthoDB" id="6251307at2759"/>
<dbReference type="SMART" id="SM00908">
    <property type="entry name" value="Gal-bind_lectin"/>
    <property type="match status" value="2"/>
</dbReference>
<dbReference type="SUPFAM" id="SSF49899">
    <property type="entry name" value="Concanavalin A-like lectins/glucanases"/>
    <property type="match status" value="2"/>
</dbReference>
<dbReference type="InParanoid" id="A0A067QPK8"/>
<evidence type="ECO:0000256" key="2">
    <source>
        <dbReference type="RuleBase" id="RU102079"/>
    </source>
</evidence>
<evidence type="ECO:0000256" key="1">
    <source>
        <dbReference type="ARBA" id="ARBA00022734"/>
    </source>
</evidence>
<dbReference type="AlphaFoldDB" id="A0A067QPK8"/>
<dbReference type="OMA" id="SFVINFM"/>
<dbReference type="Pfam" id="PF00337">
    <property type="entry name" value="Gal-bind_lectin"/>
    <property type="match status" value="2"/>
</dbReference>
<name>A0A067QPK8_ZOONE</name>
<protein>
    <recommendedName>
        <fullName evidence="2">Galectin</fullName>
    </recommendedName>
</protein>
<dbReference type="EMBL" id="KK853156">
    <property type="protein sequence ID" value="KDR10483.1"/>
    <property type="molecule type" value="Genomic_DNA"/>
</dbReference>
<dbReference type="CDD" id="cd00070">
    <property type="entry name" value="GLECT"/>
    <property type="match status" value="2"/>
</dbReference>
<evidence type="ECO:0000313" key="5">
    <source>
        <dbReference type="Proteomes" id="UP000027135"/>
    </source>
</evidence>
<dbReference type="InterPro" id="IPR044156">
    <property type="entry name" value="Galectin-like"/>
</dbReference>